<reference evidence="1" key="1">
    <citation type="journal article" date="2021" name="Proc. Natl. Acad. Sci. U.S.A.">
        <title>A Catalog of Tens of Thousands of Viruses from Human Metagenomes Reveals Hidden Associations with Chronic Diseases.</title>
        <authorList>
            <person name="Tisza M.J."/>
            <person name="Buck C.B."/>
        </authorList>
    </citation>
    <scope>NUCLEOTIDE SEQUENCE</scope>
    <source>
        <strain evidence="1">Ctfbh2</strain>
    </source>
</reference>
<evidence type="ECO:0000313" key="1">
    <source>
        <dbReference type="EMBL" id="DAF57983.1"/>
    </source>
</evidence>
<name>A0A8S5T4S7_9CAUD</name>
<sequence>MRIKGMSGEEYNVTGQGQGNYNTVGASAGIASFLGLNAGNILGGCGNARNGGYVGPVEVITSEDKPVSRYEAGMMDKLAAKDSEIALLKSNTYTDQKLADVYDRLLTIINRNKEAQGEINLNQAVYNGTNTATLGCMKQQIAELAALSELVVPQRKVCDTGCCGCNG</sequence>
<protein>
    <submittedName>
        <fullName evidence="1">Uncharacterized protein</fullName>
    </submittedName>
</protein>
<dbReference type="EMBL" id="BK032744">
    <property type="protein sequence ID" value="DAF57983.1"/>
    <property type="molecule type" value="Genomic_DNA"/>
</dbReference>
<accession>A0A8S5T4S7</accession>
<proteinExistence type="predicted"/>
<organism evidence="1">
    <name type="scientific">Siphoviridae sp. ctfbh2</name>
    <dbReference type="NCBI Taxonomy" id="2827909"/>
    <lineage>
        <taxon>Viruses</taxon>
        <taxon>Duplodnaviria</taxon>
        <taxon>Heunggongvirae</taxon>
        <taxon>Uroviricota</taxon>
        <taxon>Caudoviricetes</taxon>
    </lineage>
</organism>